<sequence>MENPFVLISSGLLVQPDEGVSDLVVDRIGVTTAIYREEPDSPRTSASKDQATRGVCFPGYNDGTEQLTESTRLCYTGELNRTCTVSAWERGENGEN</sequence>
<protein>
    <submittedName>
        <fullName evidence="2">Uncharacterized protein</fullName>
    </submittedName>
</protein>
<feature type="region of interest" description="Disordered" evidence="1">
    <location>
        <begin position="37"/>
        <end position="61"/>
    </location>
</feature>
<dbReference type="AlphaFoldDB" id="A0A2Z7AWC9"/>
<reference evidence="2 3" key="1">
    <citation type="journal article" date="2015" name="Proc. Natl. Acad. Sci. U.S.A.">
        <title>The resurrection genome of Boea hygrometrica: A blueprint for survival of dehydration.</title>
        <authorList>
            <person name="Xiao L."/>
            <person name="Yang G."/>
            <person name="Zhang L."/>
            <person name="Yang X."/>
            <person name="Zhao S."/>
            <person name="Ji Z."/>
            <person name="Zhou Q."/>
            <person name="Hu M."/>
            <person name="Wang Y."/>
            <person name="Chen M."/>
            <person name="Xu Y."/>
            <person name="Jin H."/>
            <person name="Xiao X."/>
            <person name="Hu G."/>
            <person name="Bao F."/>
            <person name="Hu Y."/>
            <person name="Wan P."/>
            <person name="Li L."/>
            <person name="Deng X."/>
            <person name="Kuang T."/>
            <person name="Xiang C."/>
            <person name="Zhu J.K."/>
            <person name="Oliver M.J."/>
            <person name="He Y."/>
        </authorList>
    </citation>
    <scope>NUCLEOTIDE SEQUENCE [LARGE SCALE GENOMIC DNA]</scope>
    <source>
        <strain evidence="3">cv. XS01</strain>
    </source>
</reference>
<accession>A0A2Z7AWC9</accession>
<evidence type="ECO:0000256" key="1">
    <source>
        <dbReference type="SAM" id="MobiDB-lite"/>
    </source>
</evidence>
<evidence type="ECO:0000313" key="3">
    <source>
        <dbReference type="Proteomes" id="UP000250235"/>
    </source>
</evidence>
<proteinExistence type="predicted"/>
<gene>
    <name evidence="2" type="ORF">F511_34338</name>
</gene>
<dbReference type="EMBL" id="KV013420">
    <property type="protein sequence ID" value="KZV23637.1"/>
    <property type="molecule type" value="Genomic_DNA"/>
</dbReference>
<keyword evidence="3" id="KW-1185">Reference proteome</keyword>
<name>A0A2Z7AWC9_9LAMI</name>
<organism evidence="2 3">
    <name type="scientific">Dorcoceras hygrometricum</name>
    <dbReference type="NCBI Taxonomy" id="472368"/>
    <lineage>
        <taxon>Eukaryota</taxon>
        <taxon>Viridiplantae</taxon>
        <taxon>Streptophyta</taxon>
        <taxon>Embryophyta</taxon>
        <taxon>Tracheophyta</taxon>
        <taxon>Spermatophyta</taxon>
        <taxon>Magnoliopsida</taxon>
        <taxon>eudicotyledons</taxon>
        <taxon>Gunneridae</taxon>
        <taxon>Pentapetalae</taxon>
        <taxon>asterids</taxon>
        <taxon>lamiids</taxon>
        <taxon>Lamiales</taxon>
        <taxon>Gesneriaceae</taxon>
        <taxon>Didymocarpoideae</taxon>
        <taxon>Trichosporeae</taxon>
        <taxon>Loxocarpinae</taxon>
        <taxon>Dorcoceras</taxon>
    </lineage>
</organism>
<dbReference type="Proteomes" id="UP000250235">
    <property type="component" value="Unassembled WGS sequence"/>
</dbReference>
<evidence type="ECO:0000313" key="2">
    <source>
        <dbReference type="EMBL" id="KZV23637.1"/>
    </source>
</evidence>